<dbReference type="Gene3D" id="3.40.190.10">
    <property type="entry name" value="Periplasmic binding protein-like II"/>
    <property type="match status" value="1"/>
</dbReference>
<comment type="caution">
    <text evidence="2">The sequence shown here is derived from an EMBL/GenBank/DDBJ whole genome shotgun (WGS) entry which is preliminary data.</text>
</comment>
<dbReference type="RefSeq" id="WP_344201778.1">
    <property type="nucleotide sequence ID" value="NZ_BAAAND010000014.1"/>
</dbReference>
<gene>
    <name evidence="2" type="ORF">GCM10009742_79370</name>
</gene>
<dbReference type="PANTHER" id="PTHR43649:SF12">
    <property type="entry name" value="DIACETYLCHITOBIOSE BINDING PROTEIN DASA"/>
    <property type="match status" value="1"/>
</dbReference>
<dbReference type="EMBL" id="BAAAND010000014">
    <property type="protein sequence ID" value="GAA1615782.1"/>
    <property type="molecule type" value="Genomic_DNA"/>
</dbReference>
<proteinExistence type="predicted"/>
<dbReference type="PANTHER" id="PTHR43649">
    <property type="entry name" value="ARABINOSE-BINDING PROTEIN-RELATED"/>
    <property type="match status" value="1"/>
</dbReference>
<reference evidence="2 3" key="1">
    <citation type="journal article" date="2019" name="Int. J. Syst. Evol. Microbiol.">
        <title>The Global Catalogue of Microorganisms (GCM) 10K type strain sequencing project: providing services to taxonomists for standard genome sequencing and annotation.</title>
        <authorList>
            <consortium name="The Broad Institute Genomics Platform"/>
            <consortium name="The Broad Institute Genome Sequencing Center for Infectious Disease"/>
            <person name="Wu L."/>
            <person name="Ma J."/>
        </authorList>
    </citation>
    <scope>NUCLEOTIDE SEQUENCE [LARGE SCALE GENOMIC DNA]</scope>
    <source>
        <strain evidence="2 3">JCM 14304</strain>
    </source>
</reference>
<evidence type="ECO:0000313" key="3">
    <source>
        <dbReference type="Proteomes" id="UP001500190"/>
    </source>
</evidence>
<protein>
    <recommendedName>
        <fullName evidence="4">Multiple sugar transport system substrate-binding protein</fullName>
    </recommendedName>
</protein>
<feature type="region of interest" description="Disordered" evidence="1">
    <location>
        <begin position="1"/>
        <end position="29"/>
    </location>
</feature>
<sequence length="525" mass="58113">MSESHNVSDSSETPAQSPAQSPAPSGLSRRGFVRNGALLGGLAAAFGGMLPAGTAAATTTSSTTATPRMGTNSATGTVDIPNKYNVPFSVDDDELFVFAANFKPFELGGNDSGREAHRYFDAVFGDAIRAKFPNIKLKYATWDYPVRYEDLAKAGRVPDLILEDPRLRIDRDLEPLGWTQDLTAAVQTAGIDLSTLNLGSVEQIKSRSDGGLYGVPLWIDESLLFYNKRIFDKFKVKYPTLGSTYDDVFKLAEKLTVQDGLDHYKGYMQHPDNYLAMNQLGLYPFVPGDSEQPAPEDVKVNLTSPEWKSVADNLYRFLMIPRNNFTTVDDFFKGDMSFPGHLAMAVNSLSKLNAYALSSYYIEEDDAAQYAEWAKSVQIGVTSMPVLSRGSKTIYQPDTRAAFIPPQSQHQDQAWDVVKYLVSEEMQSRISSYGMKAVLKTDAVVNAFGKAIPELAAIDTSAVYWGDNAVIKNYKNTEYWDIPLYKVFRQHVLKDGMDVASSLQVAEQQDIPDYIKAQVARGLTW</sequence>
<accession>A0ABN2ESA0</accession>
<dbReference type="InterPro" id="IPR050490">
    <property type="entry name" value="Bact_solute-bd_prot1"/>
</dbReference>
<dbReference type="Proteomes" id="UP001500190">
    <property type="component" value="Unassembled WGS sequence"/>
</dbReference>
<evidence type="ECO:0000313" key="2">
    <source>
        <dbReference type="EMBL" id="GAA1615782.1"/>
    </source>
</evidence>
<feature type="compositionally biased region" description="Low complexity" evidence="1">
    <location>
        <begin position="14"/>
        <end position="25"/>
    </location>
</feature>
<dbReference type="InterPro" id="IPR006311">
    <property type="entry name" value="TAT_signal"/>
</dbReference>
<feature type="compositionally biased region" description="Polar residues" evidence="1">
    <location>
        <begin position="1"/>
        <end position="13"/>
    </location>
</feature>
<evidence type="ECO:0000256" key="1">
    <source>
        <dbReference type="SAM" id="MobiDB-lite"/>
    </source>
</evidence>
<dbReference type="Pfam" id="PF01547">
    <property type="entry name" value="SBP_bac_1"/>
    <property type="match status" value="1"/>
</dbReference>
<name>A0ABN2ESA0_9ACTN</name>
<organism evidence="2 3">
    <name type="scientific">Kribbella karoonensis</name>
    <dbReference type="NCBI Taxonomy" id="324851"/>
    <lineage>
        <taxon>Bacteria</taxon>
        <taxon>Bacillati</taxon>
        <taxon>Actinomycetota</taxon>
        <taxon>Actinomycetes</taxon>
        <taxon>Propionibacteriales</taxon>
        <taxon>Kribbellaceae</taxon>
        <taxon>Kribbella</taxon>
    </lineage>
</organism>
<dbReference type="InterPro" id="IPR006059">
    <property type="entry name" value="SBP"/>
</dbReference>
<dbReference type="SUPFAM" id="SSF53850">
    <property type="entry name" value="Periplasmic binding protein-like II"/>
    <property type="match status" value="1"/>
</dbReference>
<keyword evidence="3" id="KW-1185">Reference proteome</keyword>
<evidence type="ECO:0008006" key="4">
    <source>
        <dbReference type="Google" id="ProtNLM"/>
    </source>
</evidence>
<dbReference type="PROSITE" id="PS51318">
    <property type="entry name" value="TAT"/>
    <property type="match status" value="1"/>
</dbReference>